<comment type="caution">
    <text evidence="2">The sequence shown here is derived from an EMBL/GenBank/DDBJ whole genome shotgun (WGS) entry which is preliminary data.</text>
</comment>
<evidence type="ECO:0000313" key="3">
    <source>
        <dbReference type="Proteomes" id="UP000030321"/>
    </source>
</evidence>
<evidence type="ECO:0000313" key="2">
    <source>
        <dbReference type="EMBL" id="GAL93161.1"/>
    </source>
</evidence>
<dbReference type="EMBL" id="BBPA01000033">
    <property type="protein sequence ID" value="GAL93161.1"/>
    <property type="molecule type" value="Genomic_DNA"/>
</dbReference>
<reference evidence="3" key="1">
    <citation type="journal article" date="2015" name="Genome">
        <title>Whole Genome Sequence of the Non-Microcystin-Producing Microcystis aeruginosa Strain NIES-44.</title>
        <authorList>
            <person name="Okano K."/>
            <person name="Miyata N."/>
            <person name="Ozaki Y."/>
        </authorList>
    </citation>
    <scope>NUCLEOTIDE SEQUENCE [LARGE SCALE GENOMIC DNA]</scope>
    <source>
        <strain evidence="3">NIES-44</strain>
    </source>
</reference>
<accession>A0A0A1VV49</accession>
<protein>
    <submittedName>
        <fullName evidence="2">Uncharacterized protein</fullName>
    </submittedName>
</protein>
<evidence type="ECO:0000256" key="1">
    <source>
        <dbReference type="SAM" id="MobiDB-lite"/>
    </source>
</evidence>
<dbReference type="Proteomes" id="UP000030321">
    <property type="component" value="Unassembled WGS sequence"/>
</dbReference>
<proteinExistence type="predicted"/>
<feature type="compositionally biased region" description="Low complexity" evidence="1">
    <location>
        <begin position="25"/>
        <end position="41"/>
    </location>
</feature>
<feature type="region of interest" description="Disordered" evidence="1">
    <location>
        <begin position="20"/>
        <end position="55"/>
    </location>
</feature>
<dbReference type="AlphaFoldDB" id="A0A0A1VV49"/>
<gene>
    <name evidence="2" type="ORF">N44_01848</name>
</gene>
<name>A0A0A1VV49_MICAE</name>
<sequence length="55" mass="6260">MFFLAYRRYQEAIGNRQKAKGSFILPTPHTLHPTPYTLHPTPHTPHPTPHTPTSA</sequence>
<feature type="compositionally biased region" description="Pro residues" evidence="1">
    <location>
        <begin position="42"/>
        <end position="55"/>
    </location>
</feature>
<organism evidence="2 3">
    <name type="scientific">Microcystis aeruginosa NIES-44</name>
    <dbReference type="NCBI Taxonomy" id="449439"/>
    <lineage>
        <taxon>Bacteria</taxon>
        <taxon>Bacillati</taxon>
        <taxon>Cyanobacteriota</taxon>
        <taxon>Cyanophyceae</taxon>
        <taxon>Oscillatoriophycideae</taxon>
        <taxon>Chroococcales</taxon>
        <taxon>Microcystaceae</taxon>
        <taxon>Microcystis</taxon>
    </lineage>
</organism>